<reference evidence="2 3" key="1">
    <citation type="submission" date="2024-11" db="EMBL/GenBank/DDBJ databases">
        <title>Chromosome-level genome assembly of the freshwater bivalve Anodonta woodiana.</title>
        <authorList>
            <person name="Chen X."/>
        </authorList>
    </citation>
    <scope>NUCLEOTIDE SEQUENCE [LARGE SCALE GENOMIC DNA]</scope>
    <source>
        <strain evidence="2">MN2024</strain>
        <tissue evidence="2">Gills</tissue>
    </source>
</reference>
<evidence type="ECO:0000313" key="3">
    <source>
        <dbReference type="Proteomes" id="UP001634394"/>
    </source>
</evidence>
<keyword evidence="3" id="KW-1185">Reference proteome</keyword>
<dbReference type="Proteomes" id="UP001634394">
    <property type="component" value="Unassembled WGS sequence"/>
</dbReference>
<evidence type="ECO:0000256" key="1">
    <source>
        <dbReference type="SAM" id="MobiDB-lite"/>
    </source>
</evidence>
<protein>
    <submittedName>
        <fullName evidence="2">Uncharacterized protein</fullName>
    </submittedName>
</protein>
<name>A0ABD3VZR0_SINWO</name>
<feature type="compositionally biased region" description="Polar residues" evidence="1">
    <location>
        <begin position="340"/>
        <end position="349"/>
    </location>
</feature>
<feature type="region of interest" description="Disordered" evidence="1">
    <location>
        <begin position="325"/>
        <end position="362"/>
    </location>
</feature>
<proteinExistence type="predicted"/>
<dbReference type="AlphaFoldDB" id="A0ABD3VZR0"/>
<gene>
    <name evidence="2" type="ORF">ACJMK2_044305</name>
</gene>
<comment type="caution">
    <text evidence="2">The sequence shown here is derived from an EMBL/GenBank/DDBJ whole genome shotgun (WGS) entry which is preliminary data.</text>
</comment>
<accession>A0ABD3VZR0</accession>
<dbReference type="EMBL" id="JBJQND010000009">
    <property type="protein sequence ID" value="KAL3867072.1"/>
    <property type="molecule type" value="Genomic_DNA"/>
</dbReference>
<sequence>MVSKATKLYKGIIQAEHSQSVCTKVLLDVIQISEKQVVTPPIKALLDIIKAAAFAKCKPGTTRDVRENDTEITSESSEEKLEIEQDLIKKEHMFTPSLLRKWDFLKRRMQLIIKVYCRDIKKLKQAEMMCRRARSKMIEALEAIHEGNIRQIKEEPFVTEQALSKRCARNLRKSLTVYRKTKILYWRRLDRESYLRLKLKEVEWQLHLEMEKRIEWTIERGLSKLRRICRRWQIPYVNGQHVSRDIMLLTSAKIFFTIPPQSDFMSPATPLTFYFPQKVVSDFVYHYYGETSTLVHSHYLDAENIYVKCIEPSRVKGKEELDLQAVSPGQHRRTRPISVKVSSGNVTSTRDSDPKITSQKKRFIEAVDD</sequence>
<evidence type="ECO:0000313" key="2">
    <source>
        <dbReference type="EMBL" id="KAL3867072.1"/>
    </source>
</evidence>
<organism evidence="2 3">
    <name type="scientific">Sinanodonta woodiana</name>
    <name type="common">Chinese pond mussel</name>
    <name type="synonym">Anodonta woodiana</name>
    <dbReference type="NCBI Taxonomy" id="1069815"/>
    <lineage>
        <taxon>Eukaryota</taxon>
        <taxon>Metazoa</taxon>
        <taxon>Spiralia</taxon>
        <taxon>Lophotrochozoa</taxon>
        <taxon>Mollusca</taxon>
        <taxon>Bivalvia</taxon>
        <taxon>Autobranchia</taxon>
        <taxon>Heteroconchia</taxon>
        <taxon>Palaeoheterodonta</taxon>
        <taxon>Unionida</taxon>
        <taxon>Unionoidea</taxon>
        <taxon>Unionidae</taxon>
        <taxon>Unioninae</taxon>
        <taxon>Sinanodonta</taxon>
    </lineage>
</organism>